<dbReference type="EMBL" id="BSXW01000017">
    <property type="protein sequence ID" value="GMF09732.1"/>
    <property type="molecule type" value="Genomic_DNA"/>
</dbReference>
<dbReference type="AlphaFoldDB" id="A0A9W6TBJ0"/>
<sequence length="204" mass="22769">MFADLSTADAMMSTSKIKEQDPFSGSCVELQSSTPLECNYGRAVPLLWSMLLRREVFGPDTGLFKEKSKHLTENSAEVGYSVGFGILDDEFALDGVTFMAKYEEEQRTTLVWMSMLVPPSGKLFFRSQGWISVSRQPQNPQNASVVRICSQLSGDHFGVPGGNAAVDISKARKHQRLAKARIDRVQQRILERAEESTTEITRTE</sequence>
<name>A0A9W6TBJ0_9STRA</name>
<proteinExistence type="predicted"/>
<evidence type="ECO:0000313" key="2">
    <source>
        <dbReference type="Proteomes" id="UP001165083"/>
    </source>
</evidence>
<gene>
    <name evidence="1" type="ORF">Plil01_000061200</name>
</gene>
<comment type="caution">
    <text evidence="1">The sequence shown here is derived from an EMBL/GenBank/DDBJ whole genome shotgun (WGS) entry which is preliminary data.</text>
</comment>
<accession>A0A9W6TBJ0</accession>
<protein>
    <submittedName>
        <fullName evidence="1">Unnamed protein product</fullName>
    </submittedName>
</protein>
<evidence type="ECO:0000313" key="1">
    <source>
        <dbReference type="EMBL" id="GMF09732.1"/>
    </source>
</evidence>
<dbReference type="Proteomes" id="UP001165083">
    <property type="component" value="Unassembled WGS sequence"/>
</dbReference>
<reference evidence="1" key="1">
    <citation type="submission" date="2023-04" db="EMBL/GenBank/DDBJ databases">
        <title>Phytophthora lilii NBRC 32176.</title>
        <authorList>
            <person name="Ichikawa N."/>
            <person name="Sato H."/>
            <person name="Tonouchi N."/>
        </authorList>
    </citation>
    <scope>NUCLEOTIDE SEQUENCE</scope>
    <source>
        <strain evidence="1">NBRC 32176</strain>
    </source>
</reference>
<keyword evidence="2" id="KW-1185">Reference proteome</keyword>
<dbReference type="OrthoDB" id="124234at2759"/>
<organism evidence="1 2">
    <name type="scientific">Phytophthora lilii</name>
    <dbReference type="NCBI Taxonomy" id="2077276"/>
    <lineage>
        <taxon>Eukaryota</taxon>
        <taxon>Sar</taxon>
        <taxon>Stramenopiles</taxon>
        <taxon>Oomycota</taxon>
        <taxon>Peronosporomycetes</taxon>
        <taxon>Peronosporales</taxon>
        <taxon>Peronosporaceae</taxon>
        <taxon>Phytophthora</taxon>
    </lineage>
</organism>